<evidence type="ECO:0000256" key="4">
    <source>
        <dbReference type="ARBA" id="ARBA00022840"/>
    </source>
</evidence>
<dbReference type="SUPFAM" id="SSF52540">
    <property type="entry name" value="P-loop containing nucleoside triphosphate hydrolases"/>
    <property type="match status" value="1"/>
</dbReference>
<dbReference type="PANTHER" id="PTHR43776">
    <property type="entry name" value="TRANSPORT ATP-BINDING PROTEIN"/>
    <property type="match status" value="1"/>
</dbReference>
<evidence type="ECO:0000256" key="1">
    <source>
        <dbReference type="ARBA" id="ARBA00005417"/>
    </source>
</evidence>
<dbReference type="InterPro" id="IPR027417">
    <property type="entry name" value="P-loop_NTPase"/>
</dbReference>
<dbReference type="InterPro" id="IPR003593">
    <property type="entry name" value="AAA+_ATPase"/>
</dbReference>
<evidence type="ECO:0000256" key="3">
    <source>
        <dbReference type="ARBA" id="ARBA00022741"/>
    </source>
</evidence>
<gene>
    <name evidence="6" type="ORF">GR156_21510</name>
</gene>
<dbReference type="SMART" id="SM00382">
    <property type="entry name" value="AAA"/>
    <property type="match status" value="1"/>
</dbReference>
<dbReference type="EMBL" id="WUML01000035">
    <property type="protein sequence ID" value="MXO02884.1"/>
    <property type="molecule type" value="Genomic_DNA"/>
</dbReference>
<dbReference type="GO" id="GO:0055085">
    <property type="term" value="P:transmembrane transport"/>
    <property type="evidence" value="ECO:0007669"/>
    <property type="project" value="UniProtKB-ARBA"/>
</dbReference>
<keyword evidence="3" id="KW-0547">Nucleotide-binding</keyword>
<dbReference type="PROSITE" id="PS50893">
    <property type="entry name" value="ABC_TRANSPORTER_2"/>
    <property type="match status" value="1"/>
</dbReference>
<dbReference type="GO" id="GO:0016887">
    <property type="term" value="F:ATP hydrolysis activity"/>
    <property type="evidence" value="ECO:0007669"/>
    <property type="project" value="InterPro"/>
</dbReference>
<dbReference type="Proteomes" id="UP000440304">
    <property type="component" value="Unassembled WGS sequence"/>
</dbReference>
<name>A0A6N8TP07_SHIZO</name>
<comment type="caution">
    <text evidence="6">The sequence shown here is derived from an EMBL/GenBank/DDBJ whole genome shotgun (WGS) entry which is preliminary data.</text>
</comment>
<dbReference type="Pfam" id="PF00005">
    <property type="entry name" value="ABC_tran"/>
    <property type="match status" value="1"/>
</dbReference>
<evidence type="ECO:0000259" key="5">
    <source>
        <dbReference type="PROSITE" id="PS50893"/>
    </source>
</evidence>
<proteinExistence type="inferred from homology"/>
<feature type="domain" description="ABC transporter" evidence="5">
    <location>
        <begin position="14"/>
        <end position="253"/>
    </location>
</feature>
<dbReference type="AlphaFoldDB" id="A0A6N8TP07"/>
<dbReference type="InterPro" id="IPR017871">
    <property type="entry name" value="ABC_transporter-like_CS"/>
</dbReference>
<dbReference type="OrthoDB" id="9784450at2"/>
<dbReference type="InterPro" id="IPR003439">
    <property type="entry name" value="ABC_transporter-like_ATP-bd"/>
</dbReference>
<dbReference type="Gene3D" id="3.40.50.300">
    <property type="entry name" value="P-loop containing nucleotide triphosphate hydrolases"/>
    <property type="match status" value="1"/>
</dbReference>
<dbReference type="PANTHER" id="PTHR43776:SF7">
    <property type="entry name" value="D,D-DIPEPTIDE TRANSPORT ATP-BINDING PROTEIN DDPF-RELATED"/>
    <property type="match status" value="1"/>
</dbReference>
<organism evidence="6 7">
    <name type="scientific">Shinella zoogloeoides</name>
    <name type="common">Crabtreella saccharophila</name>
    <dbReference type="NCBI Taxonomy" id="352475"/>
    <lineage>
        <taxon>Bacteria</taxon>
        <taxon>Pseudomonadati</taxon>
        <taxon>Pseudomonadota</taxon>
        <taxon>Alphaproteobacteria</taxon>
        <taxon>Hyphomicrobiales</taxon>
        <taxon>Rhizobiaceae</taxon>
        <taxon>Shinella</taxon>
    </lineage>
</organism>
<evidence type="ECO:0000313" key="7">
    <source>
        <dbReference type="Proteomes" id="UP000440304"/>
    </source>
</evidence>
<reference evidence="6 7" key="1">
    <citation type="submission" date="2019-12" db="EMBL/GenBank/DDBJ databases">
        <title>Shinella granuli gen. nov., sp. nov., and proposal of the reclassification of Zoogloea ramigera ATCC 19623 as Shinella zoogloeoides sp. nov.</title>
        <authorList>
            <person name="Gao J."/>
        </authorList>
    </citation>
    <scope>NUCLEOTIDE SEQUENCE [LARGE SCALE GENOMIC DNA]</scope>
    <source>
        <strain evidence="6 7">DSM 287</strain>
    </source>
</reference>
<keyword evidence="2" id="KW-0813">Transport</keyword>
<dbReference type="GO" id="GO:0005524">
    <property type="term" value="F:ATP binding"/>
    <property type="evidence" value="ECO:0007669"/>
    <property type="project" value="UniProtKB-KW"/>
</dbReference>
<accession>A0A6N8TP07</accession>
<keyword evidence="4 6" id="KW-0067">ATP-binding</keyword>
<protein>
    <submittedName>
        <fullName evidence="6">ATP-binding cassette domain-containing protein</fullName>
    </submittedName>
</protein>
<evidence type="ECO:0000256" key="2">
    <source>
        <dbReference type="ARBA" id="ARBA00022448"/>
    </source>
</evidence>
<dbReference type="InterPro" id="IPR050319">
    <property type="entry name" value="ABC_transp_ATP-bind"/>
</dbReference>
<sequence length="262" mass="28377">MTPVPMLDVDRLVIRYRAGLFAARPKPVVNGASFRLEKGETLGIVGESGSGKTSLLRAILRLLPVESGAIRLDGQDWLALKGDALRKARQKIGVVSQNPFLSLSPRLTIEDILAEPMLAAGQRQGPAMREKIAALLSDCGLPADFLARRARELSGGQAQRVAIARALALEPGLLILDEPTSALDVSVQAQILNLLSDLKASRGLSMLFVTHNLKVVAHISDTLLVMRRGDVIEFGRTEDVIRAPAEAYTRELLSFGRHDAFC</sequence>
<comment type="similarity">
    <text evidence="1">Belongs to the ABC transporter superfamily.</text>
</comment>
<evidence type="ECO:0000313" key="6">
    <source>
        <dbReference type="EMBL" id="MXO02884.1"/>
    </source>
</evidence>
<dbReference type="RefSeq" id="WP_160788059.1">
    <property type="nucleotide sequence ID" value="NZ_CP086612.1"/>
</dbReference>
<dbReference type="PROSITE" id="PS00211">
    <property type="entry name" value="ABC_TRANSPORTER_1"/>
    <property type="match status" value="1"/>
</dbReference>
<dbReference type="CDD" id="cd03257">
    <property type="entry name" value="ABC_NikE_OppD_transporters"/>
    <property type="match status" value="1"/>
</dbReference>